<protein>
    <submittedName>
        <fullName evidence="1">Uncharacterized protein</fullName>
    </submittedName>
</protein>
<organism evidence="1 2">
    <name type="scientific">[Clostridium] citroniae WAL-19142</name>
    <dbReference type="NCBI Taxonomy" id="742734"/>
    <lineage>
        <taxon>Bacteria</taxon>
        <taxon>Bacillati</taxon>
        <taxon>Bacillota</taxon>
        <taxon>Clostridia</taxon>
        <taxon>Lachnospirales</taxon>
        <taxon>Lachnospiraceae</taxon>
        <taxon>Enterocloster</taxon>
    </lineage>
</organism>
<name>A0A0J9BY29_9FIRM</name>
<dbReference type="EMBL" id="ADLK01000025">
    <property type="protein sequence ID" value="KMW17902.1"/>
    <property type="molecule type" value="Genomic_DNA"/>
</dbReference>
<gene>
    <name evidence="1" type="ORF">HMPREF9470_03383</name>
</gene>
<accession>A0A0J9BY29</accession>
<dbReference type="Proteomes" id="UP000037392">
    <property type="component" value="Unassembled WGS sequence"/>
</dbReference>
<comment type="caution">
    <text evidence="1">The sequence shown here is derived from an EMBL/GenBank/DDBJ whole genome shotgun (WGS) entry which is preliminary data.</text>
</comment>
<dbReference type="AlphaFoldDB" id="A0A0J9BY29"/>
<evidence type="ECO:0000313" key="1">
    <source>
        <dbReference type="EMBL" id="KMW17902.1"/>
    </source>
</evidence>
<reference evidence="1 2" key="1">
    <citation type="submission" date="2011-04" db="EMBL/GenBank/DDBJ databases">
        <title>The Genome Sequence of Clostridium citroniae WAL-19142.</title>
        <authorList>
            <consortium name="The Broad Institute Genome Sequencing Platform"/>
            <person name="Earl A."/>
            <person name="Ward D."/>
            <person name="Feldgarden M."/>
            <person name="Gevers D."/>
            <person name="Warren Y.A."/>
            <person name="Tyrrell K.L."/>
            <person name="Citron D.M."/>
            <person name="Goldstein E.J."/>
            <person name="Daigneault M."/>
            <person name="Allen-Vercoe E."/>
            <person name="Young S.K."/>
            <person name="Zeng Q."/>
            <person name="Gargeya S."/>
            <person name="Fitzgerald M."/>
            <person name="Haas B."/>
            <person name="Abouelleil A."/>
            <person name="Alvarado L."/>
            <person name="Arachchi H.M."/>
            <person name="Berlin A."/>
            <person name="Brown A."/>
            <person name="Chapman S.B."/>
            <person name="Chen Z."/>
            <person name="Dunbar C."/>
            <person name="Freedman E."/>
            <person name="Gearin G."/>
            <person name="Gellesch M."/>
            <person name="Goldberg J."/>
            <person name="Griggs A."/>
            <person name="Gujja S."/>
            <person name="Heilman E.R."/>
            <person name="Heiman D."/>
            <person name="Howarth C."/>
            <person name="Larson L."/>
            <person name="Lui A."/>
            <person name="MacDonald P.J."/>
            <person name="Mehta T."/>
            <person name="Montmayeur A."/>
            <person name="Murphy C."/>
            <person name="Neiman D."/>
            <person name="Pearson M."/>
            <person name="Priest M."/>
            <person name="Roberts A."/>
            <person name="Saif S."/>
            <person name="Shea T."/>
            <person name="Shenoy N."/>
            <person name="Sisk P."/>
            <person name="Stolte C."/>
            <person name="Sykes S."/>
            <person name="White J."/>
            <person name="Yandava C."/>
            <person name="Wortman J."/>
            <person name="Nusbaum C."/>
            <person name="Birren B."/>
        </authorList>
    </citation>
    <scope>NUCLEOTIDE SEQUENCE [LARGE SCALE GENOMIC DNA]</scope>
    <source>
        <strain evidence="1 2">WAL-19142</strain>
    </source>
</reference>
<dbReference type="PATRIC" id="fig|742734.4.peg.3626"/>
<evidence type="ECO:0000313" key="2">
    <source>
        <dbReference type="Proteomes" id="UP000037392"/>
    </source>
</evidence>
<sequence>MPDSSSTWGTRTGVSSMSLWNCIRYLKYFRPSVELPHEQDGLIEKWICYGNEYITAKEVTVIPGHEVLLKDQAAYGCIIIQGYGTFGPYQAEAVNMMRVGSKTADEYFVSRRRANNGVRIANNGLAEPMVILQHFGPDHAVFI</sequence>
<proteinExistence type="predicted"/>